<dbReference type="EMBL" id="CM002291">
    <property type="protein sequence ID" value="ESW24795.1"/>
    <property type="molecule type" value="Genomic_DNA"/>
</dbReference>
<feature type="domain" description="AB hydrolase-1" evidence="3">
    <location>
        <begin position="32"/>
        <end position="264"/>
    </location>
</feature>
<dbReference type="SMR" id="V7C679"/>
<dbReference type="OMA" id="WDKIIPV"/>
<evidence type="ECO:0000256" key="1">
    <source>
        <dbReference type="ARBA" id="ARBA00008645"/>
    </source>
</evidence>
<dbReference type="SUPFAM" id="SSF53474">
    <property type="entry name" value="alpha/beta-Hydrolases"/>
    <property type="match status" value="1"/>
</dbReference>
<evidence type="ECO:0000256" key="2">
    <source>
        <dbReference type="ARBA" id="ARBA00022801"/>
    </source>
</evidence>
<dbReference type="FunFam" id="3.40.50.1820:FF:000042">
    <property type="entry name" value="probable strigolactone esterase DAD2"/>
    <property type="match status" value="1"/>
</dbReference>
<protein>
    <recommendedName>
        <fullName evidence="3">AB hydrolase-1 domain-containing protein</fullName>
    </recommendedName>
</protein>
<evidence type="ECO:0000313" key="4">
    <source>
        <dbReference type="EMBL" id="ESW24795.1"/>
    </source>
</evidence>
<dbReference type="InterPro" id="IPR000073">
    <property type="entry name" value="AB_hydrolase_1"/>
</dbReference>
<evidence type="ECO:0000313" key="5">
    <source>
        <dbReference type="Proteomes" id="UP000000226"/>
    </source>
</evidence>
<dbReference type="STRING" id="3885.V7C679"/>
<name>V7C679_PHAVU</name>
<dbReference type="Gramene" id="ESW24795">
    <property type="protein sequence ID" value="ESW24795"/>
    <property type="gene ID" value="PHAVU_004G160800g"/>
</dbReference>
<dbReference type="OrthoDB" id="408373at2759"/>
<dbReference type="PANTHER" id="PTHR43039">
    <property type="entry name" value="ESTERASE-RELATED"/>
    <property type="match status" value="1"/>
</dbReference>
<dbReference type="AlphaFoldDB" id="V7C679"/>
<evidence type="ECO:0000259" key="3">
    <source>
        <dbReference type="Pfam" id="PF00561"/>
    </source>
</evidence>
<dbReference type="Proteomes" id="UP000000226">
    <property type="component" value="Chromosome 4"/>
</dbReference>
<accession>V7C679</accession>
<keyword evidence="5" id="KW-1185">Reference proteome</keyword>
<gene>
    <name evidence="4" type="ORF">PHAVU_004G160800g</name>
</gene>
<dbReference type="InterPro" id="IPR029058">
    <property type="entry name" value="AB_hydrolase_fold"/>
</dbReference>
<organism evidence="4 5">
    <name type="scientific">Phaseolus vulgaris</name>
    <name type="common">Kidney bean</name>
    <name type="synonym">French bean</name>
    <dbReference type="NCBI Taxonomy" id="3885"/>
    <lineage>
        <taxon>Eukaryota</taxon>
        <taxon>Viridiplantae</taxon>
        <taxon>Streptophyta</taxon>
        <taxon>Embryophyta</taxon>
        <taxon>Tracheophyta</taxon>
        <taxon>Spermatophyta</taxon>
        <taxon>Magnoliopsida</taxon>
        <taxon>eudicotyledons</taxon>
        <taxon>Gunneridae</taxon>
        <taxon>Pentapetalae</taxon>
        <taxon>rosids</taxon>
        <taxon>fabids</taxon>
        <taxon>Fabales</taxon>
        <taxon>Fabaceae</taxon>
        <taxon>Papilionoideae</taxon>
        <taxon>50 kb inversion clade</taxon>
        <taxon>NPAAA clade</taxon>
        <taxon>indigoferoid/millettioid clade</taxon>
        <taxon>Phaseoleae</taxon>
        <taxon>Phaseolus</taxon>
    </lineage>
</organism>
<dbReference type="eggNOG" id="ENOG502QUXK">
    <property type="taxonomic scope" value="Eukaryota"/>
</dbReference>
<dbReference type="Gene3D" id="3.40.50.1820">
    <property type="entry name" value="alpha/beta hydrolase"/>
    <property type="match status" value="1"/>
</dbReference>
<proteinExistence type="inferred from homology"/>
<comment type="similarity">
    <text evidence="1">Belongs to the AB hydrolase superfamily.</text>
</comment>
<keyword evidence="2" id="KW-0378">Hydrolase</keyword>
<sequence length="278" mass="30627">MEPKGNNNPKMLEKPWLSTALNARSLGSGTETIVFAHGFGTNQSVWDKITPLLAEDYKVVLFDWPFSGAVDPTLYDPLKYSSMEAFADLLITLMDQMDLKATTFVGHSMSGMIGCIASIARPDLFKTLILLGASPRYLNIDDYEGGFTSSDVDELLQNMESNYDSWVTAFSTLAVDPNDEPSVNKFRECLRGMRAGVAASLAKTVFYSDHRDMLEKIETPCTIIQTTSDIIVPFSAALYMERKIKGKVTLEVLDAKGHFPQMTATAQLVDVLKGVIGL</sequence>
<dbReference type="Pfam" id="PF00561">
    <property type="entry name" value="Abhydrolase_1"/>
    <property type="match status" value="1"/>
</dbReference>
<reference evidence="5" key="1">
    <citation type="journal article" date="2014" name="Nat. Genet.">
        <title>A reference genome for common bean and genome-wide analysis of dual domestications.</title>
        <authorList>
            <person name="Schmutz J."/>
            <person name="McClean P.E."/>
            <person name="Mamidi S."/>
            <person name="Wu G.A."/>
            <person name="Cannon S.B."/>
            <person name="Grimwood J."/>
            <person name="Jenkins J."/>
            <person name="Shu S."/>
            <person name="Song Q."/>
            <person name="Chavarro C."/>
            <person name="Torres-Torres M."/>
            <person name="Geffroy V."/>
            <person name="Moghaddam S.M."/>
            <person name="Gao D."/>
            <person name="Abernathy B."/>
            <person name="Barry K."/>
            <person name="Blair M."/>
            <person name="Brick M.A."/>
            <person name="Chovatia M."/>
            <person name="Gepts P."/>
            <person name="Goodstein D.M."/>
            <person name="Gonzales M."/>
            <person name="Hellsten U."/>
            <person name="Hyten D.L."/>
            <person name="Jia G."/>
            <person name="Kelly J.D."/>
            <person name="Kudrna D."/>
            <person name="Lee R."/>
            <person name="Richard M.M."/>
            <person name="Miklas P.N."/>
            <person name="Osorno J.M."/>
            <person name="Rodrigues J."/>
            <person name="Thareau V."/>
            <person name="Urrea C.A."/>
            <person name="Wang M."/>
            <person name="Yu Y."/>
            <person name="Zhang M."/>
            <person name="Wing R.A."/>
            <person name="Cregan P.B."/>
            <person name="Rokhsar D.S."/>
            <person name="Jackson S.A."/>
        </authorList>
    </citation>
    <scope>NUCLEOTIDE SEQUENCE [LARGE SCALE GENOMIC DNA]</scope>
    <source>
        <strain evidence="5">cv. G19833</strain>
    </source>
</reference>
<dbReference type="GO" id="GO:0016787">
    <property type="term" value="F:hydrolase activity"/>
    <property type="evidence" value="ECO:0007669"/>
    <property type="project" value="UniProtKB-KW"/>
</dbReference>